<reference evidence="2 3" key="1">
    <citation type="submission" date="2019-03" db="EMBL/GenBank/DDBJ databases">
        <title>Genomic Encyclopedia of Type Strains, Phase III (KMG-III): the genomes of soil and plant-associated and newly described type strains.</title>
        <authorList>
            <person name="Whitman W."/>
        </authorList>
    </citation>
    <scope>NUCLEOTIDE SEQUENCE [LARGE SCALE GENOMIC DNA]</scope>
    <source>
        <strain evidence="2 3">LMG 29544</strain>
    </source>
</reference>
<dbReference type="RefSeq" id="WP_134192174.1">
    <property type="nucleotide sequence ID" value="NZ_JBHLUW010000003.1"/>
</dbReference>
<evidence type="ECO:0000256" key="1">
    <source>
        <dbReference type="SAM" id="Phobius"/>
    </source>
</evidence>
<keyword evidence="3" id="KW-1185">Reference proteome</keyword>
<evidence type="ECO:0000313" key="3">
    <source>
        <dbReference type="Proteomes" id="UP000295509"/>
    </source>
</evidence>
<dbReference type="AlphaFoldDB" id="A0A4R8LTV4"/>
<dbReference type="OrthoDB" id="9854808at2"/>
<name>A0A4R8LTV4_9BURK</name>
<evidence type="ECO:0000313" key="2">
    <source>
        <dbReference type="EMBL" id="TDY50948.1"/>
    </source>
</evidence>
<dbReference type="Proteomes" id="UP000295509">
    <property type="component" value="Unassembled WGS sequence"/>
</dbReference>
<protein>
    <submittedName>
        <fullName evidence="2">Uncharacterized protein</fullName>
    </submittedName>
</protein>
<sequence>MGLDFRVLEKVAFSLVVGFAIILLAFIVYAKYPGLIKQIDDAVPTMGDYPLLCLFRETVDCPLRFTGMCCA</sequence>
<keyword evidence="1" id="KW-0472">Membrane</keyword>
<keyword evidence="1" id="KW-1133">Transmembrane helix</keyword>
<organism evidence="2 3">
    <name type="scientific">Paraburkholderia rhizosphaerae</name>
    <dbReference type="NCBI Taxonomy" id="480658"/>
    <lineage>
        <taxon>Bacteria</taxon>
        <taxon>Pseudomonadati</taxon>
        <taxon>Pseudomonadota</taxon>
        <taxon>Betaproteobacteria</taxon>
        <taxon>Burkholderiales</taxon>
        <taxon>Burkholderiaceae</taxon>
        <taxon>Paraburkholderia</taxon>
    </lineage>
</organism>
<proteinExistence type="predicted"/>
<dbReference type="EMBL" id="SORE01000008">
    <property type="protein sequence ID" value="TDY50948.1"/>
    <property type="molecule type" value="Genomic_DNA"/>
</dbReference>
<feature type="transmembrane region" description="Helical" evidence="1">
    <location>
        <begin position="12"/>
        <end position="30"/>
    </location>
</feature>
<gene>
    <name evidence="2" type="ORF">BX592_108185</name>
</gene>
<comment type="caution">
    <text evidence="2">The sequence shown here is derived from an EMBL/GenBank/DDBJ whole genome shotgun (WGS) entry which is preliminary data.</text>
</comment>
<keyword evidence="1" id="KW-0812">Transmembrane</keyword>
<accession>A0A4R8LTV4</accession>